<reference evidence="2" key="1">
    <citation type="journal article" date="2022" name="bioRxiv">
        <title>Sequencing and chromosome-scale assembly of the giantPleurodeles waltlgenome.</title>
        <authorList>
            <person name="Brown T."/>
            <person name="Elewa A."/>
            <person name="Iarovenko S."/>
            <person name="Subramanian E."/>
            <person name="Araus A.J."/>
            <person name="Petzold A."/>
            <person name="Susuki M."/>
            <person name="Suzuki K.-i.T."/>
            <person name="Hayashi T."/>
            <person name="Toyoda A."/>
            <person name="Oliveira C."/>
            <person name="Osipova E."/>
            <person name="Leigh N.D."/>
            <person name="Simon A."/>
            <person name="Yun M.H."/>
        </authorList>
    </citation>
    <scope>NUCLEOTIDE SEQUENCE</scope>
    <source>
        <strain evidence="2">20211129_DDA</strain>
        <tissue evidence="2">Liver</tissue>
    </source>
</reference>
<sequence>MGGGTTPHTPLEQAPVKLRSREATPPSPIRGAPAQTPRSPGPPSRPGPPGQVPLFSLETSRGRDHRHSGRAVAPSHPAVRRPEVGESLAEPHPIGSPAPGAFGFGRHRRKPRSG</sequence>
<proteinExistence type="predicted"/>
<keyword evidence="3" id="KW-1185">Reference proteome</keyword>
<gene>
    <name evidence="2" type="ORF">NDU88_005496</name>
</gene>
<comment type="caution">
    <text evidence="2">The sequence shown here is derived from an EMBL/GenBank/DDBJ whole genome shotgun (WGS) entry which is preliminary data.</text>
</comment>
<dbReference type="Proteomes" id="UP001066276">
    <property type="component" value="Chromosome 12"/>
</dbReference>
<organism evidence="2 3">
    <name type="scientific">Pleurodeles waltl</name>
    <name type="common">Iberian ribbed newt</name>
    <dbReference type="NCBI Taxonomy" id="8319"/>
    <lineage>
        <taxon>Eukaryota</taxon>
        <taxon>Metazoa</taxon>
        <taxon>Chordata</taxon>
        <taxon>Craniata</taxon>
        <taxon>Vertebrata</taxon>
        <taxon>Euteleostomi</taxon>
        <taxon>Amphibia</taxon>
        <taxon>Batrachia</taxon>
        <taxon>Caudata</taxon>
        <taxon>Salamandroidea</taxon>
        <taxon>Salamandridae</taxon>
        <taxon>Pleurodelinae</taxon>
        <taxon>Pleurodeles</taxon>
    </lineage>
</organism>
<dbReference type="AlphaFoldDB" id="A0AAV7L9L9"/>
<feature type="compositionally biased region" description="Basic residues" evidence="1">
    <location>
        <begin position="105"/>
        <end position="114"/>
    </location>
</feature>
<name>A0AAV7L9L9_PLEWA</name>
<feature type="region of interest" description="Disordered" evidence="1">
    <location>
        <begin position="1"/>
        <end position="114"/>
    </location>
</feature>
<evidence type="ECO:0000313" key="3">
    <source>
        <dbReference type="Proteomes" id="UP001066276"/>
    </source>
</evidence>
<evidence type="ECO:0000256" key="1">
    <source>
        <dbReference type="SAM" id="MobiDB-lite"/>
    </source>
</evidence>
<dbReference type="EMBL" id="JANPWB010000016">
    <property type="protein sequence ID" value="KAJ1085363.1"/>
    <property type="molecule type" value="Genomic_DNA"/>
</dbReference>
<evidence type="ECO:0000313" key="2">
    <source>
        <dbReference type="EMBL" id="KAJ1085363.1"/>
    </source>
</evidence>
<feature type="compositionally biased region" description="Pro residues" evidence="1">
    <location>
        <begin position="39"/>
        <end position="51"/>
    </location>
</feature>
<protein>
    <submittedName>
        <fullName evidence="2">Uncharacterized protein</fullName>
    </submittedName>
</protein>
<accession>A0AAV7L9L9</accession>